<dbReference type="EMBL" id="BAAAOS010000070">
    <property type="protein sequence ID" value="GAA1619656.1"/>
    <property type="molecule type" value="Genomic_DNA"/>
</dbReference>
<comment type="caution">
    <text evidence="2">The sequence shown here is derived from an EMBL/GenBank/DDBJ whole genome shotgun (WGS) entry which is preliminary data.</text>
</comment>
<keyword evidence="1" id="KW-0472">Membrane</keyword>
<proteinExistence type="predicted"/>
<feature type="transmembrane region" description="Helical" evidence="1">
    <location>
        <begin position="130"/>
        <end position="153"/>
    </location>
</feature>
<keyword evidence="3" id="KW-1185">Reference proteome</keyword>
<evidence type="ECO:0000313" key="3">
    <source>
        <dbReference type="Proteomes" id="UP001500393"/>
    </source>
</evidence>
<evidence type="ECO:0000256" key="1">
    <source>
        <dbReference type="SAM" id="Phobius"/>
    </source>
</evidence>
<reference evidence="3" key="1">
    <citation type="journal article" date="2019" name="Int. J. Syst. Evol. Microbiol.">
        <title>The Global Catalogue of Microorganisms (GCM) 10K type strain sequencing project: providing services to taxonomists for standard genome sequencing and annotation.</title>
        <authorList>
            <consortium name="The Broad Institute Genomics Platform"/>
            <consortium name="The Broad Institute Genome Sequencing Center for Infectious Disease"/>
            <person name="Wu L."/>
            <person name="Ma J."/>
        </authorList>
    </citation>
    <scope>NUCLEOTIDE SEQUENCE [LARGE SCALE GENOMIC DNA]</scope>
    <source>
        <strain evidence="3">JCM 14969</strain>
    </source>
</reference>
<dbReference type="RefSeq" id="WP_344222649.1">
    <property type="nucleotide sequence ID" value="NZ_BAAAOS010000070.1"/>
</dbReference>
<feature type="transmembrane region" description="Helical" evidence="1">
    <location>
        <begin position="89"/>
        <end position="109"/>
    </location>
</feature>
<organism evidence="2 3">
    <name type="scientific">Kribbella sancticallisti</name>
    <dbReference type="NCBI Taxonomy" id="460087"/>
    <lineage>
        <taxon>Bacteria</taxon>
        <taxon>Bacillati</taxon>
        <taxon>Actinomycetota</taxon>
        <taxon>Actinomycetes</taxon>
        <taxon>Propionibacteriales</taxon>
        <taxon>Kribbellaceae</taxon>
        <taxon>Kribbella</taxon>
    </lineage>
</organism>
<feature type="transmembrane region" description="Helical" evidence="1">
    <location>
        <begin position="508"/>
        <end position="528"/>
    </location>
</feature>
<feature type="transmembrane region" description="Helical" evidence="1">
    <location>
        <begin position="302"/>
        <end position="320"/>
    </location>
</feature>
<feature type="transmembrane region" description="Helical" evidence="1">
    <location>
        <begin position="464"/>
        <end position="488"/>
    </location>
</feature>
<name>A0ABP4QVW5_9ACTN</name>
<evidence type="ECO:0000313" key="2">
    <source>
        <dbReference type="EMBL" id="GAA1619656.1"/>
    </source>
</evidence>
<accession>A0ABP4QVW5</accession>
<feature type="transmembrane region" description="Helical" evidence="1">
    <location>
        <begin position="347"/>
        <end position="369"/>
    </location>
</feature>
<keyword evidence="1" id="KW-0812">Transmembrane</keyword>
<feature type="transmembrane region" description="Helical" evidence="1">
    <location>
        <begin position="243"/>
        <end position="261"/>
    </location>
</feature>
<dbReference type="Proteomes" id="UP001500393">
    <property type="component" value="Unassembled WGS sequence"/>
</dbReference>
<feature type="transmembrane region" description="Helical" evidence="1">
    <location>
        <begin position="433"/>
        <end position="457"/>
    </location>
</feature>
<keyword evidence="1" id="KW-1133">Transmembrane helix</keyword>
<feature type="transmembrane region" description="Helical" evidence="1">
    <location>
        <begin position="26"/>
        <end position="48"/>
    </location>
</feature>
<gene>
    <name evidence="2" type="ORF">GCM10009789_86710</name>
</gene>
<protein>
    <submittedName>
        <fullName evidence="2">Exporter of polyketide antibiotics</fullName>
    </submittedName>
</protein>
<feature type="transmembrane region" description="Helical" evidence="1">
    <location>
        <begin position="165"/>
        <end position="186"/>
    </location>
</feature>
<sequence length="536" mass="55868">MTTSRESLVATRDLVRFMLRRDRVKIPLWAGGISLGMLYAVSALPTVYSTPEERQVRAKLMDSPAATMMSGPGYGLDNYTLGAIITNEMVLWLAVPAAMMSIFLIVRHTRAEEETGRSELVRSAVVGRHAATTAALIVAALANLAVAVLTTLAMLSGGLSAVDSLAVGAGIGLTGLVFAGIATVTVQLTEHARAASSLAMAMVGAAFLLRAVGDAAQPGGNLLSWFSPLAWIQQTRPYVDLRWWPLLLSLGVLACSVAVGYRLSVRRDVGAGLLPPRLGRAEASPALATPFALAARQQRSGLIGWSIGLFVFALATGSLSDSVTDAVAENPEMAEIFNANGQEPTDAFYTSMALFFALMISAFAVTSVLRLKAEERNGHAEAVLATAVSRNRWYGAWLGFTALASAFLLAVSGLGLGLGGLSGAAGIEIVGQLVVGSLAFLPAVLVVGGLAAALVGIRPGVAAGAWILVAYAVIFGMFGPLLDLPAMFADVSPFGHTTIMPLSSLRVLPLAVLVVVAGALVAAGRVTFRRRDLELN</sequence>
<feature type="transmembrane region" description="Helical" evidence="1">
    <location>
        <begin position="397"/>
        <end position="421"/>
    </location>
</feature>
<feature type="transmembrane region" description="Helical" evidence="1">
    <location>
        <begin position="198"/>
        <end position="216"/>
    </location>
</feature>